<keyword evidence="5 8" id="KW-1133">Transmembrane helix</keyword>
<accession>A0A927R855</accession>
<dbReference type="PIRSF" id="PIRSF010361">
    <property type="entry name" value="UCP010361"/>
    <property type="match status" value="1"/>
</dbReference>
<gene>
    <name evidence="9" type="ORF">HEB94_001832</name>
</gene>
<feature type="transmembrane region" description="Helical" evidence="8">
    <location>
        <begin position="298"/>
        <end position="317"/>
    </location>
</feature>
<proteinExistence type="inferred from homology"/>
<dbReference type="InterPro" id="IPR018584">
    <property type="entry name" value="GT87"/>
</dbReference>
<evidence type="ECO:0000256" key="8">
    <source>
        <dbReference type="SAM" id="Phobius"/>
    </source>
</evidence>
<dbReference type="GO" id="GO:0016758">
    <property type="term" value="F:hexosyltransferase activity"/>
    <property type="evidence" value="ECO:0007669"/>
    <property type="project" value="InterPro"/>
</dbReference>
<organism evidence="9 10">
    <name type="scientific">Actinopolymorpha pittospori</name>
    <dbReference type="NCBI Taxonomy" id="648752"/>
    <lineage>
        <taxon>Bacteria</taxon>
        <taxon>Bacillati</taxon>
        <taxon>Actinomycetota</taxon>
        <taxon>Actinomycetes</taxon>
        <taxon>Propionibacteriales</taxon>
        <taxon>Actinopolymorphaceae</taxon>
        <taxon>Actinopolymorpha</taxon>
    </lineage>
</organism>
<dbReference type="EMBL" id="JADBEM010000001">
    <property type="protein sequence ID" value="MBE1604984.1"/>
    <property type="molecule type" value="Genomic_DNA"/>
</dbReference>
<feature type="transmembrane region" description="Helical" evidence="8">
    <location>
        <begin position="364"/>
        <end position="384"/>
    </location>
</feature>
<keyword evidence="10" id="KW-1185">Reference proteome</keyword>
<evidence type="ECO:0000256" key="7">
    <source>
        <dbReference type="ARBA" id="ARBA00024033"/>
    </source>
</evidence>
<dbReference type="Proteomes" id="UP000638648">
    <property type="component" value="Unassembled WGS sequence"/>
</dbReference>
<feature type="transmembrane region" description="Helical" evidence="8">
    <location>
        <begin position="324"/>
        <end position="344"/>
    </location>
</feature>
<comment type="similarity">
    <text evidence="7">Belongs to the glycosyltransferase 87 family.</text>
</comment>
<evidence type="ECO:0000256" key="1">
    <source>
        <dbReference type="ARBA" id="ARBA00004651"/>
    </source>
</evidence>
<dbReference type="InterPro" id="IPR016570">
    <property type="entry name" value="UCP010361"/>
</dbReference>
<dbReference type="GO" id="GO:0005886">
    <property type="term" value="C:plasma membrane"/>
    <property type="evidence" value="ECO:0007669"/>
    <property type="project" value="UniProtKB-SubCell"/>
</dbReference>
<evidence type="ECO:0000256" key="5">
    <source>
        <dbReference type="ARBA" id="ARBA00022989"/>
    </source>
</evidence>
<keyword evidence="2" id="KW-1003">Cell membrane</keyword>
<feature type="transmembrane region" description="Helical" evidence="8">
    <location>
        <begin position="136"/>
        <end position="155"/>
    </location>
</feature>
<sequence>MSRSPSREDPLARLATTWLGGPIGLHARLGVSRWTPLAVAFMVTTAIFVVGVLQKVPCHAEGWPRENGFAFSHLCYTDVPYLYRERGFSEGHLAYLDSGNYPPLEYPVLTGAVMQVTAWVTQAVGSVDAVRASVTYFDLTVVVLFAFALLTAWALGRITPHRYDVMLFAAAPVLALAGTINWDLVAVALTTCALLTWSRSRPFATGILLGLGVAAKFYPLLLLGPLLVLALRSGKLRLWGVTALSALAAWLVVNLPLMLLAEDSWKVFWTFNTERAGDFGSIWYVLGLAGHPVPGVNAISLGLFALACVGVAALGILAPHRPRLAQLAFLTVAAFLLVNKVYSPQYVLWLLPLVALARPNWRDWAIWQAGELIYWVAIWLHLAGGMAPAGSGADRLYWLAVGIRIAATLYLCVMVIRDIFQPSGDVVREGGLVDDPTGGPFDRARDADLRRRLLGARQFARVPLREGVAP</sequence>
<feature type="transmembrane region" description="Helical" evidence="8">
    <location>
        <begin position="203"/>
        <end position="231"/>
    </location>
</feature>
<name>A0A927R855_9ACTN</name>
<evidence type="ECO:0000256" key="2">
    <source>
        <dbReference type="ARBA" id="ARBA00022475"/>
    </source>
</evidence>
<evidence type="ECO:0000256" key="4">
    <source>
        <dbReference type="ARBA" id="ARBA00022692"/>
    </source>
</evidence>
<keyword evidence="3" id="KW-0808">Transferase</keyword>
<dbReference type="Pfam" id="PF09594">
    <property type="entry name" value="GT87"/>
    <property type="match status" value="1"/>
</dbReference>
<feature type="transmembrane region" description="Helical" evidence="8">
    <location>
        <begin position="396"/>
        <end position="416"/>
    </location>
</feature>
<evidence type="ECO:0000313" key="10">
    <source>
        <dbReference type="Proteomes" id="UP000638648"/>
    </source>
</evidence>
<keyword evidence="6 8" id="KW-0472">Membrane</keyword>
<dbReference type="AlphaFoldDB" id="A0A927R855"/>
<feature type="transmembrane region" description="Helical" evidence="8">
    <location>
        <begin position="238"/>
        <end position="261"/>
    </location>
</feature>
<comment type="subcellular location">
    <subcellularLocation>
        <location evidence="1">Cell membrane</location>
        <topology evidence="1">Multi-pass membrane protein</topology>
    </subcellularLocation>
</comment>
<feature type="transmembrane region" description="Helical" evidence="8">
    <location>
        <begin position="167"/>
        <end position="197"/>
    </location>
</feature>
<feature type="transmembrane region" description="Helical" evidence="8">
    <location>
        <begin position="34"/>
        <end position="53"/>
    </location>
</feature>
<evidence type="ECO:0000256" key="3">
    <source>
        <dbReference type="ARBA" id="ARBA00022679"/>
    </source>
</evidence>
<keyword evidence="4 8" id="KW-0812">Transmembrane</keyword>
<comment type="caution">
    <text evidence="9">The sequence shown here is derived from an EMBL/GenBank/DDBJ whole genome shotgun (WGS) entry which is preliminary data.</text>
</comment>
<reference evidence="9" key="1">
    <citation type="submission" date="2020-10" db="EMBL/GenBank/DDBJ databases">
        <title>Sequencing the genomes of 1000 actinobacteria strains.</title>
        <authorList>
            <person name="Klenk H.-P."/>
        </authorList>
    </citation>
    <scope>NUCLEOTIDE SEQUENCE</scope>
    <source>
        <strain evidence="9">DSM 45354</strain>
    </source>
</reference>
<evidence type="ECO:0000313" key="9">
    <source>
        <dbReference type="EMBL" id="MBE1604984.1"/>
    </source>
</evidence>
<protein>
    <submittedName>
        <fullName evidence="9">Membrane protein</fullName>
    </submittedName>
</protein>
<evidence type="ECO:0000256" key="6">
    <source>
        <dbReference type="ARBA" id="ARBA00023136"/>
    </source>
</evidence>
<dbReference type="RefSeq" id="WP_337917524.1">
    <property type="nucleotide sequence ID" value="NZ_BAABJL010000030.1"/>
</dbReference>